<keyword evidence="2" id="KW-1185">Reference proteome</keyword>
<dbReference type="AlphaFoldDB" id="A0A3N2PZG8"/>
<dbReference type="RefSeq" id="XP_028467703.1">
    <property type="nucleotide sequence ID" value="XM_028614091.1"/>
</dbReference>
<dbReference type="Proteomes" id="UP000272025">
    <property type="component" value="Unassembled WGS sequence"/>
</dbReference>
<evidence type="ECO:0000313" key="2">
    <source>
        <dbReference type="Proteomes" id="UP000272025"/>
    </source>
</evidence>
<proteinExistence type="predicted"/>
<dbReference type="EMBL" id="ML119053">
    <property type="protein sequence ID" value="ROT39897.1"/>
    <property type="molecule type" value="Genomic_DNA"/>
</dbReference>
<protein>
    <submittedName>
        <fullName evidence="1">Uncharacterized protein</fullName>
    </submittedName>
</protein>
<dbReference type="GeneID" id="39582569"/>
<sequence length="163" mass="17865">MDAQEECPCKGNAPSYQVCAALLCFSLPISPDNSNTTLQNSRPASNRGVNSLLNKTCQNQTTIPWIPHQSRTARFGLTSMQGDARVENKLGSTLVQPMQGTNQGPPRPQTELLMHDDVYLALPQDPIQHGPATCKGCTENKGGRPFDVWKIREGNDDCSRRGQ</sequence>
<name>A0A3N2PZG8_SODAK</name>
<gene>
    <name evidence="1" type="ORF">SODALDRAFT_358312</name>
</gene>
<reference evidence="1 2" key="1">
    <citation type="journal article" date="2018" name="Mol. Ecol.">
        <title>The obligate alkalophilic soda-lake fungus Sodiomyces alkalinus has shifted to a protein diet.</title>
        <authorList>
            <person name="Grum-Grzhimaylo A.A."/>
            <person name="Falkoski D.L."/>
            <person name="van den Heuvel J."/>
            <person name="Valero-Jimenez C.A."/>
            <person name="Min B."/>
            <person name="Choi I.G."/>
            <person name="Lipzen A."/>
            <person name="Daum C.G."/>
            <person name="Aanen D.K."/>
            <person name="Tsang A."/>
            <person name="Henrissat B."/>
            <person name="Bilanenko E.N."/>
            <person name="de Vries R.P."/>
            <person name="van Kan J.A.L."/>
            <person name="Grigoriev I.V."/>
            <person name="Debets A.J.M."/>
        </authorList>
    </citation>
    <scope>NUCLEOTIDE SEQUENCE [LARGE SCALE GENOMIC DNA]</scope>
    <source>
        <strain evidence="1 2">F11</strain>
    </source>
</reference>
<accession>A0A3N2PZG8</accession>
<evidence type="ECO:0000313" key="1">
    <source>
        <dbReference type="EMBL" id="ROT39897.1"/>
    </source>
</evidence>
<organism evidence="1 2">
    <name type="scientific">Sodiomyces alkalinus (strain CBS 110278 / VKM F-3762 / F11)</name>
    <name type="common">Alkaliphilic filamentous fungus</name>
    <dbReference type="NCBI Taxonomy" id="1314773"/>
    <lineage>
        <taxon>Eukaryota</taxon>
        <taxon>Fungi</taxon>
        <taxon>Dikarya</taxon>
        <taxon>Ascomycota</taxon>
        <taxon>Pezizomycotina</taxon>
        <taxon>Sordariomycetes</taxon>
        <taxon>Hypocreomycetidae</taxon>
        <taxon>Glomerellales</taxon>
        <taxon>Plectosphaerellaceae</taxon>
        <taxon>Sodiomyces</taxon>
    </lineage>
</organism>